<name>A0ABY7BTR7_9MOLU</name>
<sequence>MIYGQDYHEENLITIDNYLKDEKETPFGYQLILKKKQYINMVYKETDQIIFHRFQNKLQKIHSLFNQSLNLENLKKINIKTFKKNSSKILK</sequence>
<proteinExistence type="predicted"/>
<evidence type="ECO:0000313" key="2">
    <source>
        <dbReference type="Proteomes" id="UP001164727"/>
    </source>
</evidence>
<protein>
    <submittedName>
        <fullName evidence="1">Uncharacterized protein</fullName>
    </submittedName>
</protein>
<accession>A0ABY7BTR7</accession>
<organism evidence="1 2">
    <name type="scientific">Candidatus Phytoplasma rubi</name>
    <dbReference type="NCBI Taxonomy" id="399025"/>
    <lineage>
        <taxon>Bacteria</taxon>
        <taxon>Bacillati</taxon>
        <taxon>Mycoplasmatota</taxon>
        <taxon>Mollicutes</taxon>
        <taxon>Acholeplasmatales</taxon>
        <taxon>Acholeplasmataceae</taxon>
        <taxon>Candidatus Phytoplasma</taxon>
        <taxon>16SrV (Elm yellows group)</taxon>
    </lineage>
</organism>
<reference evidence="1 2" key="1">
    <citation type="journal article" date="2023" name="Microbiol. Resour. Announc.">
        <title>Complete Genome of 'Candidatus Phytoplasma rubi' RS, a Phytopathogenic Bacterium Associated with Rubus Stunt Disease.</title>
        <authorList>
            <person name="Duckeck D."/>
            <person name="Zubert C."/>
            <person name="Bohm J.W."/>
            <person name="Carminati G."/>
            <person name="Schneider B."/>
            <person name="Kube M."/>
        </authorList>
    </citation>
    <scope>NUCLEOTIDE SEQUENCE [LARGE SCALE GENOMIC DNA]</scope>
    <source>
        <strain evidence="1 2">RS</strain>
    </source>
</reference>
<dbReference type="Proteomes" id="UP001164727">
    <property type="component" value="Chromosome"/>
</dbReference>
<dbReference type="RefSeq" id="WP_268850012.1">
    <property type="nucleotide sequence ID" value="NZ_CP114006.1"/>
</dbReference>
<evidence type="ECO:0000313" key="1">
    <source>
        <dbReference type="EMBL" id="WAN63164.1"/>
    </source>
</evidence>
<gene>
    <name evidence="1" type="ORF">RS022_01870</name>
</gene>
<keyword evidence="2" id="KW-1185">Reference proteome</keyword>
<dbReference type="EMBL" id="CP114006">
    <property type="protein sequence ID" value="WAN63164.1"/>
    <property type="molecule type" value="Genomic_DNA"/>
</dbReference>